<dbReference type="Proteomes" id="UP000077202">
    <property type="component" value="Unassembled WGS sequence"/>
</dbReference>
<evidence type="ECO:0000313" key="1">
    <source>
        <dbReference type="EMBL" id="OAE26526.1"/>
    </source>
</evidence>
<proteinExistence type="predicted"/>
<reference evidence="1" key="1">
    <citation type="submission" date="2016-03" db="EMBL/GenBank/DDBJ databases">
        <title>Mechanisms controlling the formation of the plant cell surface in tip-growing cells are functionally conserved among land plants.</title>
        <authorList>
            <person name="Honkanen S."/>
            <person name="Jones V.A."/>
            <person name="Morieri G."/>
            <person name="Champion C."/>
            <person name="Hetherington A.J."/>
            <person name="Kelly S."/>
            <person name="Saint-Marcoux D."/>
            <person name="Proust H."/>
            <person name="Prescott H."/>
            <person name="Dolan L."/>
        </authorList>
    </citation>
    <scope>NUCLEOTIDE SEQUENCE [LARGE SCALE GENOMIC DNA]</scope>
    <source>
        <tissue evidence="1">Whole gametophyte</tissue>
    </source>
</reference>
<dbReference type="AlphaFoldDB" id="A0A176W2U8"/>
<sequence>MEIFVEIFEQTTHGVETQGEDFCSNSLERCPVAWKGRFAVLPDPSKSAQQSTGLMTWPFAKGRAGSPSGRHRDLLTIGECRLVRKVGSQLWRLSFSVHSHDGQKLLSYSSHSWTSGIYTYRQGRMAMDHTYHNVPAIVKGLQIKLQQKAKEEVIDEGLGSPAHHEKKRNMRLGVVSQGSSMDTCSCSVAPLRSTISELGRDHHAAYLARHHMNPSSFCRGAVQGAESDEKRPCKGELHAY</sequence>
<evidence type="ECO:0000313" key="2">
    <source>
        <dbReference type="Proteomes" id="UP000077202"/>
    </source>
</evidence>
<dbReference type="EMBL" id="LVLJ01002166">
    <property type="protein sequence ID" value="OAE26526.1"/>
    <property type="molecule type" value="Genomic_DNA"/>
</dbReference>
<gene>
    <name evidence="1" type="ORF">AXG93_1406s1180</name>
</gene>
<accession>A0A176W2U8</accession>
<name>A0A176W2U8_MARPO</name>
<keyword evidence="2" id="KW-1185">Reference proteome</keyword>
<comment type="caution">
    <text evidence="1">The sequence shown here is derived from an EMBL/GenBank/DDBJ whole genome shotgun (WGS) entry which is preliminary data.</text>
</comment>
<protein>
    <submittedName>
        <fullName evidence="1">Uncharacterized protein</fullName>
    </submittedName>
</protein>
<organism evidence="1 2">
    <name type="scientific">Marchantia polymorpha subsp. ruderalis</name>
    <dbReference type="NCBI Taxonomy" id="1480154"/>
    <lineage>
        <taxon>Eukaryota</taxon>
        <taxon>Viridiplantae</taxon>
        <taxon>Streptophyta</taxon>
        <taxon>Embryophyta</taxon>
        <taxon>Marchantiophyta</taxon>
        <taxon>Marchantiopsida</taxon>
        <taxon>Marchantiidae</taxon>
        <taxon>Marchantiales</taxon>
        <taxon>Marchantiaceae</taxon>
        <taxon>Marchantia</taxon>
    </lineage>
</organism>